<dbReference type="PROSITE" id="PS51186">
    <property type="entry name" value="GNAT"/>
    <property type="match status" value="1"/>
</dbReference>
<keyword evidence="3" id="KW-1185">Reference proteome</keyword>
<feature type="domain" description="N-acetyltransferase" evidence="1">
    <location>
        <begin position="18"/>
        <end position="176"/>
    </location>
</feature>
<dbReference type="PANTHER" id="PTHR43792:SF1">
    <property type="entry name" value="N-ACETYLTRANSFERASE DOMAIN-CONTAINING PROTEIN"/>
    <property type="match status" value="1"/>
</dbReference>
<dbReference type="InterPro" id="IPR051531">
    <property type="entry name" value="N-acetyltransferase"/>
</dbReference>
<sequence length="176" mass="19673">MTERSATPPKSIIRSARLHLREAADGDADFIIALLNEPGFIRYIGDRRVRTPEDARGYIGKLRDHYWRHGYGLYVVVLDDSAAPIGICGLLRREALDAPDIGFAFLHGYEGQGYAFEAAAAVLADARARLRITRVLALTMPDNERSMRLLRRLGLKRDREVELPMPGDVSVLFVPA</sequence>
<comment type="caution">
    <text evidence="2">The sequence shown here is derived from an EMBL/GenBank/DDBJ whole genome shotgun (WGS) entry which is preliminary data.</text>
</comment>
<organism evidence="2 3">
    <name type="scientific">Solimonas terrae</name>
    <dbReference type="NCBI Taxonomy" id="1396819"/>
    <lineage>
        <taxon>Bacteria</taxon>
        <taxon>Pseudomonadati</taxon>
        <taxon>Pseudomonadota</taxon>
        <taxon>Gammaproteobacteria</taxon>
        <taxon>Nevskiales</taxon>
        <taxon>Nevskiaceae</taxon>
        <taxon>Solimonas</taxon>
    </lineage>
</organism>
<dbReference type="InterPro" id="IPR016181">
    <property type="entry name" value="Acyl_CoA_acyltransferase"/>
</dbReference>
<dbReference type="RefSeq" id="WP_166257692.1">
    <property type="nucleotide sequence ID" value="NZ_JAAMOW010000006.1"/>
</dbReference>
<dbReference type="EMBL" id="JAAMOW010000006">
    <property type="protein sequence ID" value="NGY05696.1"/>
    <property type="molecule type" value="Genomic_DNA"/>
</dbReference>
<dbReference type="GO" id="GO:0016747">
    <property type="term" value="F:acyltransferase activity, transferring groups other than amino-acyl groups"/>
    <property type="evidence" value="ECO:0007669"/>
    <property type="project" value="InterPro"/>
</dbReference>
<dbReference type="SUPFAM" id="SSF55729">
    <property type="entry name" value="Acyl-CoA N-acyltransferases (Nat)"/>
    <property type="match status" value="1"/>
</dbReference>
<evidence type="ECO:0000313" key="3">
    <source>
        <dbReference type="Proteomes" id="UP000472676"/>
    </source>
</evidence>
<accession>A0A6M2BSW9</accession>
<evidence type="ECO:0000313" key="2">
    <source>
        <dbReference type="EMBL" id="NGY05696.1"/>
    </source>
</evidence>
<reference evidence="2 3" key="1">
    <citation type="journal article" date="2014" name="Int. J. Syst. Evol. Microbiol.">
        <title>Solimonas terrae sp. nov., isolated from soil.</title>
        <authorList>
            <person name="Kim S.J."/>
            <person name="Moon J.Y."/>
            <person name="Weon H.Y."/>
            <person name="Ahn J.H."/>
            <person name="Chen W.M."/>
            <person name="Kwon S.W."/>
        </authorList>
    </citation>
    <scope>NUCLEOTIDE SEQUENCE [LARGE SCALE GENOMIC DNA]</scope>
    <source>
        <strain evidence="2 3">KIS83-12</strain>
    </source>
</reference>
<dbReference type="Gene3D" id="3.40.630.30">
    <property type="match status" value="1"/>
</dbReference>
<protein>
    <submittedName>
        <fullName evidence="2">GNAT family N-acetyltransferase</fullName>
    </submittedName>
</protein>
<dbReference type="AlphaFoldDB" id="A0A6M2BSW9"/>
<dbReference type="InterPro" id="IPR000182">
    <property type="entry name" value="GNAT_dom"/>
</dbReference>
<dbReference type="Pfam" id="PF13302">
    <property type="entry name" value="Acetyltransf_3"/>
    <property type="match status" value="1"/>
</dbReference>
<proteinExistence type="predicted"/>
<name>A0A6M2BSW9_9GAMM</name>
<dbReference type="PANTHER" id="PTHR43792">
    <property type="entry name" value="GNAT FAMILY, PUTATIVE (AFU_ORTHOLOGUE AFUA_3G00765)-RELATED-RELATED"/>
    <property type="match status" value="1"/>
</dbReference>
<dbReference type="Proteomes" id="UP000472676">
    <property type="component" value="Unassembled WGS sequence"/>
</dbReference>
<keyword evidence="2" id="KW-0808">Transferase</keyword>
<evidence type="ECO:0000259" key="1">
    <source>
        <dbReference type="PROSITE" id="PS51186"/>
    </source>
</evidence>
<gene>
    <name evidence="2" type="ORF">G7Y85_13060</name>
</gene>